<dbReference type="RefSeq" id="WP_120195323.1">
    <property type="nucleotide sequence ID" value="NZ_MCIA01000001.1"/>
</dbReference>
<keyword evidence="2" id="KW-0805">Transcription regulation</keyword>
<dbReference type="SUPFAM" id="SSF50151">
    <property type="entry name" value="SacY-like RNA-binding domain"/>
    <property type="match status" value="1"/>
</dbReference>
<dbReference type="InterPro" id="IPR036634">
    <property type="entry name" value="PRD_sf"/>
</dbReference>
<feature type="domain" description="PRD" evidence="4">
    <location>
        <begin position="167"/>
        <end position="277"/>
    </location>
</feature>
<accession>A0A419TD74</accession>
<keyword evidence="1" id="KW-0677">Repeat</keyword>
<proteinExistence type="predicted"/>
<dbReference type="GO" id="GO:0003723">
    <property type="term" value="F:RNA binding"/>
    <property type="evidence" value="ECO:0007669"/>
    <property type="project" value="InterPro"/>
</dbReference>
<gene>
    <name evidence="5" type="ORF">BET01_01435</name>
</gene>
<dbReference type="Gene3D" id="2.30.24.10">
    <property type="entry name" value="CAT RNA-binding domain"/>
    <property type="match status" value="1"/>
</dbReference>
<dbReference type="OrthoDB" id="9813552at2"/>
<dbReference type="InterPro" id="IPR050661">
    <property type="entry name" value="BglG_antiterminators"/>
</dbReference>
<organism evidence="5 6">
    <name type="scientific">Lacrimispora algidixylanolytica</name>
    <dbReference type="NCBI Taxonomy" id="94868"/>
    <lineage>
        <taxon>Bacteria</taxon>
        <taxon>Bacillati</taxon>
        <taxon>Bacillota</taxon>
        <taxon>Clostridia</taxon>
        <taxon>Lachnospirales</taxon>
        <taxon>Lachnospiraceae</taxon>
        <taxon>Lacrimispora</taxon>
    </lineage>
</organism>
<name>A0A419TD74_9FIRM</name>
<dbReference type="GO" id="GO:0006355">
    <property type="term" value="P:regulation of DNA-templated transcription"/>
    <property type="evidence" value="ECO:0007669"/>
    <property type="project" value="InterPro"/>
</dbReference>
<evidence type="ECO:0000259" key="4">
    <source>
        <dbReference type="PROSITE" id="PS51372"/>
    </source>
</evidence>
<keyword evidence="6" id="KW-1185">Reference proteome</keyword>
<evidence type="ECO:0000256" key="3">
    <source>
        <dbReference type="ARBA" id="ARBA00023163"/>
    </source>
</evidence>
<dbReference type="Pfam" id="PF00874">
    <property type="entry name" value="PRD"/>
    <property type="match status" value="2"/>
</dbReference>
<dbReference type="InterPro" id="IPR004341">
    <property type="entry name" value="CAT_RNA-bd_dom"/>
</dbReference>
<protein>
    <recommendedName>
        <fullName evidence="4">PRD domain-containing protein</fullName>
    </recommendedName>
</protein>
<evidence type="ECO:0000313" key="5">
    <source>
        <dbReference type="EMBL" id="RKD35392.1"/>
    </source>
</evidence>
<dbReference type="PANTHER" id="PTHR30185">
    <property type="entry name" value="CRYPTIC BETA-GLUCOSIDE BGL OPERON ANTITERMINATOR"/>
    <property type="match status" value="1"/>
</dbReference>
<keyword evidence="3" id="KW-0804">Transcription</keyword>
<sequence length="277" mass="32375">MKAIKKINNNVAVCEDNNKKELIAFGKGIGFPSMPYEITDLGSITMTFYRMDKSYYKLLEEIPEEVFEVSALIVKRAQNTLDCKLNPNLLPGLADHINFALIRLKKFKKMKMLFSYDVEQLYPEETKLGKYAVDLIQKKLLVKLPESEITNIAMHFVNAEEENISESSEWNVELLIDEITNKIEIWFEVSIDRKGFNYNRFVMHLRYCLKRIEEKKQFVDDNGTLFTVMKEESPRIYECAVKISSMIENKLQAQITQDEILYLMIHMSRILKNNTAN</sequence>
<dbReference type="PANTHER" id="PTHR30185:SF18">
    <property type="entry name" value="TRANSCRIPTIONAL REGULATOR MTLR"/>
    <property type="match status" value="1"/>
</dbReference>
<evidence type="ECO:0000256" key="1">
    <source>
        <dbReference type="ARBA" id="ARBA00022737"/>
    </source>
</evidence>
<dbReference type="Pfam" id="PF03123">
    <property type="entry name" value="CAT_RBD"/>
    <property type="match status" value="1"/>
</dbReference>
<dbReference type="Gene3D" id="1.10.1790.10">
    <property type="entry name" value="PRD domain"/>
    <property type="match status" value="2"/>
</dbReference>
<dbReference type="PROSITE" id="PS51372">
    <property type="entry name" value="PRD_2"/>
    <property type="match status" value="2"/>
</dbReference>
<dbReference type="InterPro" id="IPR036650">
    <property type="entry name" value="CAT_RNA-bd_dom_sf"/>
</dbReference>
<evidence type="ECO:0000256" key="2">
    <source>
        <dbReference type="ARBA" id="ARBA00023015"/>
    </source>
</evidence>
<reference evidence="5 6" key="1">
    <citation type="submission" date="2016-08" db="EMBL/GenBank/DDBJ databases">
        <title>A new outlook on sporulation: Clostridium algidixylanolyticum.</title>
        <authorList>
            <person name="Poppleton D.I."/>
            <person name="Gribaldo S."/>
        </authorList>
    </citation>
    <scope>NUCLEOTIDE SEQUENCE [LARGE SCALE GENOMIC DNA]</scope>
    <source>
        <strain evidence="5 6">SPL73</strain>
    </source>
</reference>
<evidence type="ECO:0000313" key="6">
    <source>
        <dbReference type="Proteomes" id="UP000284277"/>
    </source>
</evidence>
<dbReference type="SMART" id="SM01061">
    <property type="entry name" value="CAT_RBD"/>
    <property type="match status" value="1"/>
</dbReference>
<dbReference type="EMBL" id="MCIA01000001">
    <property type="protein sequence ID" value="RKD35392.1"/>
    <property type="molecule type" value="Genomic_DNA"/>
</dbReference>
<comment type="caution">
    <text evidence="5">The sequence shown here is derived from an EMBL/GenBank/DDBJ whole genome shotgun (WGS) entry which is preliminary data.</text>
</comment>
<dbReference type="InterPro" id="IPR011608">
    <property type="entry name" value="PRD"/>
</dbReference>
<dbReference type="AlphaFoldDB" id="A0A419TD74"/>
<feature type="domain" description="PRD" evidence="4">
    <location>
        <begin position="61"/>
        <end position="166"/>
    </location>
</feature>
<dbReference type="Proteomes" id="UP000284277">
    <property type="component" value="Unassembled WGS sequence"/>
</dbReference>
<dbReference type="SUPFAM" id="SSF63520">
    <property type="entry name" value="PTS-regulatory domain, PRD"/>
    <property type="match status" value="2"/>
</dbReference>